<dbReference type="PANTHER" id="PTHR34584:SF1">
    <property type="entry name" value="NA(+)_H(+) ANTIPORTER SUBUNIT E1"/>
    <property type="match status" value="1"/>
</dbReference>
<keyword evidence="5 7" id="KW-1133">Transmembrane helix</keyword>
<dbReference type="HOGENOM" id="CLU_086615_2_2_12"/>
<name>E1R7Z7_SEDSS</name>
<feature type="transmembrane region" description="Helical" evidence="7">
    <location>
        <begin position="12"/>
        <end position="29"/>
    </location>
</feature>
<feature type="transmembrane region" description="Helical" evidence="7">
    <location>
        <begin position="65"/>
        <end position="83"/>
    </location>
</feature>
<keyword evidence="4 7" id="KW-0812">Transmembrane</keyword>
<dbReference type="GO" id="GO:0005886">
    <property type="term" value="C:plasma membrane"/>
    <property type="evidence" value="ECO:0007669"/>
    <property type="project" value="UniProtKB-SubCell"/>
</dbReference>
<gene>
    <name evidence="8" type="ordered locus">Spirs_3766</name>
</gene>
<evidence type="ECO:0000256" key="6">
    <source>
        <dbReference type="ARBA" id="ARBA00023136"/>
    </source>
</evidence>
<evidence type="ECO:0000256" key="3">
    <source>
        <dbReference type="ARBA" id="ARBA00022475"/>
    </source>
</evidence>
<keyword evidence="6 7" id="KW-0472">Membrane</keyword>
<evidence type="ECO:0000313" key="8">
    <source>
        <dbReference type="EMBL" id="ADK82852.1"/>
    </source>
</evidence>
<dbReference type="OrthoDB" id="9800498at2"/>
<dbReference type="PANTHER" id="PTHR34584">
    <property type="entry name" value="NA(+)/H(+) ANTIPORTER SUBUNIT E1"/>
    <property type="match status" value="1"/>
</dbReference>
<dbReference type="AlphaFoldDB" id="E1R7Z7"/>
<organism evidence="8 9">
    <name type="scientific">Sediminispirochaeta smaragdinae (strain DSM 11293 / JCM 15392 / SEBR 4228)</name>
    <name type="common">Spirochaeta smaragdinae</name>
    <dbReference type="NCBI Taxonomy" id="573413"/>
    <lineage>
        <taxon>Bacteria</taxon>
        <taxon>Pseudomonadati</taxon>
        <taxon>Spirochaetota</taxon>
        <taxon>Spirochaetia</taxon>
        <taxon>Spirochaetales</taxon>
        <taxon>Spirochaetaceae</taxon>
        <taxon>Sediminispirochaeta</taxon>
    </lineage>
</organism>
<evidence type="ECO:0000256" key="5">
    <source>
        <dbReference type="ARBA" id="ARBA00022989"/>
    </source>
</evidence>
<comment type="similarity">
    <text evidence="2">Belongs to the CPA3 antiporters (TC 2.A.63) subunit E family.</text>
</comment>
<dbReference type="Proteomes" id="UP000002318">
    <property type="component" value="Chromosome"/>
</dbReference>
<feature type="transmembrane region" description="Helical" evidence="7">
    <location>
        <begin position="35"/>
        <end position="53"/>
    </location>
</feature>
<dbReference type="RefSeq" id="WP_013256311.1">
    <property type="nucleotide sequence ID" value="NC_014364.1"/>
</dbReference>
<dbReference type="Pfam" id="PF01899">
    <property type="entry name" value="MNHE"/>
    <property type="match status" value="1"/>
</dbReference>
<accession>E1R7Z7</accession>
<evidence type="ECO:0000313" key="9">
    <source>
        <dbReference type="Proteomes" id="UP000002318"/>
    </source>
</evidence>
<evidence type="ECO:0000256" key="4">
    <source>
        <dbReference type="ARBA" id="ARBA00022692"/>
    </source>
</evidence>
<comment type="subcellular location">
    <subcellularLocation>
        <location evidence="1">Cell membrane</location>
        <topology evidence="1">Multi-pass membrane protein</topology>
    </subcellularLocation>
</comment>
<evidence type="ECO:0000256" key="2">
    <source>
        <dbReference type="ARBA" id="ARBA00006228"/>
    </source>
</evidence>
<protein>
    <submittedName>
        <fullName evidence="8">Cation antiporter</fullName>
    </submittedName>
</protein>
<dbReference type="GO" id="GO:0008324">
    <property type="term" value="F:monoatomic cation transmembrane transporter activity"/>
    <property type="evidence" value="ECO:0007669"/>
    <property type="project" value="InterPro"/>
</dbReference>
<dbReference type="STRING" id="573413.Spirs_3766"/>
<dbReference type="eggNOG" id="COG1863">
    <property type="taxonomic scope" value="Bacteria"/>
</dbReference>
<evidence type="ECO:0000256" key="7">
    <source>
        <dbReference type="SAM" id="Phobius"/>
    </source>
</evidence>
<dbReference type="EMBL" id="CP002116">
    <property type="protein sequence ID" value="ADK82852.1"/>
    <property type="molecule type" value="Genomic_DNA"/>
</dbReference>
<sequence>MNLYRKWSFVRMLLTSLYLFPAWLLFTWSMEPANLIMGALFSLLIASLTYPLFIDQSEAGRRSLLPKVPLLLIYLLLVAWKMYISSFQVVWKIIRGRYNPRIVHFRTRLSSDTARTVLANSITMTPGTITVDMNDDHLIVHWLDAPTTHSRYAGELIKGNMERLLRRIWI</sequence>
<evidence type="ECO:0000256" key="1">
    <source>
        <dbReference type="ARBA" id="ARBA00004651"/>
    </source>
</evidence>
<proteinExistence type="inferred from homology"/>
<dbReference type="InterPro" id="IPR002758">
    <property type="entry name" value="Cation_antiport_E"/>
</dbReference>
<dbReference type="KEGG" id="ssm:Spirs_3766"/>
<keyword evidence="9" id="KW-1185">Reference proteome</keyword>
<keyword evidence="3" id="KW-1003">Cell membrane</keyword>
<dbReference type="PIRSF" id="PIRSF019239">
    <property type="entry name" value="MrpE"/>
    <property type="match status" value="1"/>
</dbReference>
<reference evidence="8 9" key="1">
    <citation type="journal article" date="2010" name="Stand. Genomic Sci.">
        <title>Complete genome sequence of Spirochaeta smaragdinae type strain (SEBR 4228).</title>
        <authorList>
            <person name="Mavromatis K."/>
            <person name="Yasawong M."/>
            <person name="Chertkov O."/>
            <person name="Lapidus A."/>
            <person name="Lucas S."/>
            <person name="Nolan M."/>
            <person name="Del Rio T.G."/>
            <person name="Tice H."/>
            <person name="Cheng J.F."/>
            <person name="Pitluck S."/>
            <person name="Liolios K."/>
            <person name="Ivanova N."/>
            <person name="Tapia R."/>
            <person name="Han C."/>
            <person name="Bruce D."/>
            <person name="Goodwin L."/>
            <person name="Pati A."/>
            <person name="Chen A."/>
            <person name="Palaniappan K."/>
            <person name="Land M."/>
            <person name="Hauser L."/>
            <person name="Chang Y.J."/>
            <person name="Jeffries C.D."/>
            <person name="Detter J.C."/>
            <person name="Rohde M."/>
            <person name="Brambilla E."/>
            <person name="Spring S."/>
            <person name="Goker M."/>
            <person name="Sikorski J."/>
            <person name="Woyke T."/>
            <person name="Bristow J."/>
            <person name="Eisen J.A."/>
            <person name="Markowitz V."/>
            <person name="Hugenholtz P."/>
            <person name="Klenk H.P."/>
            <person name="Kyrpides N.C."/>
        </authorList>
    </citation>
    <scope>NUCLEOTIDE SEQUENCE [LARGE SCALE GENOMIC DNA]</scope>
    <source>
        <strain evidence="9">DSM 11293 / JCM 15392 / SEBR 4228</strain>
    </source>
</reference>